<feature type="domain" description="N-acetyltransferase" evidence="3">
    <location>
        <begin position="5"/>
        <end position="162"/>
    </location>
</feature>
<dbReference type="Pfam" id="PF13420">
    <property type="entry name" value="Acetyltransf_4"/>
    <property type="match status" value="1"/>
</dbReference>
<accession>A0AAP2RBS1</accession>
<gene>
    <name evidence="4" type="ORF">CUJ83_04005</name>
</gene>
<keyword evidence="2" id="KW-0012">Acyltransferase</keyword>
<evidence type="ECO:0000256" key="2">
    <source>
        <dbReference type="ARBA" id="ARBA00023315"/>
    </source>
</evidence>
<reference evidence="4 5" key="1">
    <citation type="submission" date="2017-11" db="EMBL/GenBank/DDBJ databases">
        <title>Isolation and Characterization of Family Methanocellaceae Species from Potential Methane Hydrate Area Offshore Southwestern Taiwan.</title>
        <authorList>
            <person name="Zhang W.-L."/>
            <person name="Chen W.-C."/>
            <person name="Lai M.-C."/>
            <person name="Chen S.-C."/>
        </authorList>
    </citation>
    <scope>NUCLEOTIDE SEQUENCE [LARGE SCALE GENOMIC DNA]</scope>
    <source>
        <strain evidence="4 5">CWC-04</strain>
    </source>
</reference>
<dbReference type="CDD" id="cd04301">
    <property type="entry name" value="NAT_SF"/>
    <property type="match status" value="1"/>
</dbReference>
<keyword evidence="5" id="KW-1185">Reference proteome</keyword>
<dbReference type="InterPro" id="IPR016181">
    <property type="entry name" value="Acyl_CoA_acyltransferase"/>
</dbReference>
<dbReference type="Proteomes" id="UP001320159">
    <property type="component" value="Unassembled WGS sequence"/>
</dbReference>
<protein>
    <submittedName>
        <fullName evidence="4">N-acetyltransferase</fullName>
    </submittedName>
</protein>
<dbReference type="Gene3D" id="3.40.630.30">
    <property type="match status" value="1"/>
</dbReference>
<dbReference type="AlphaFoldDB" id="A0AAP2RBS1"/>
<dbReference type="EMBL" id="PGCK01000002">
    <property type="protein sequence ID" value="MCD1294157.1"/>
    <property type="molecule type" value="Genomic_DNA"/>
</dbReference>
<sequence length="165" mass="18725">MSKYLDIRPAKTPDINAINDIYNHYVINSICTFQTEPETVESRTAWFEAHGERYPVFVAEIDGEVVGWASLSKYHPGSSAWHTVEDSVYIRHDMTGKGIGKVLLMNLILEARCLGYHSIMAGIASDQIASLKLHEDFGFMEAGHLREIGYKLDRWIDVKLLQLLL</sequence>
<dbReference type="InterPro" id="IPR000182">
    <property type="entry name" value="GNAT_dom"/>
</dbReference>
<dbReference type="PROSITE" id="PS51186">
    <property type="entry name" value="GNAT"/>
    <property type="match status" value="1"/>
</dbReference>
<evidence type="ECO:0000313" key="5">
    <source>
        <dbReference type="Proteomes" id="UP001320159"/>
    </source>
</evidence>
<proteinExistence type="predicted"/>
<name>A0AAP2RBS1_9EURY</name>
<dbReference type="PANTHER" id="PTHR43072">
    <property type="entry name" value="N-ACETYLTRANSFERASE"/>
    <property type="match status" value="1"/>
</dbReference>
<organism evidence="4 5">
    <name type="scientific">Methanooceanicella nereidis</name>
    <dbReference type="NCBI Taxonomy" id="2052831"/>
    <lineage>
        <taxon>Archaea</taxon>
        <taxon>Methanobacteriati</taxon>
        <taxon>Methanobacteriota</taxon>
        <taxon>Stenosarchaea group</taxon>
        <taxon>Methanomicrobia</taxon>
        <taxon>Methanocellales</taxon>
        <taxon>Methanocellaceae</taxon>
        <taxon>Methanooceanicella</taxon>
    </lineage>
</organism>
<evidence type="ECO:0000259" key="3">
    <source>
        <dbReference type="PROSITE" id="PS51186"/>
    </source>
</evidence>
<dbReference type="PANTHER" id="PTHR43072:SF23">
    <property type="entry name" value="UPF0039 PROTEIN C11D3.02C"/>
    <property type="match status" value="1"/>
</dbReference>
<dbReference type="RefSeq" id="WP_230740857.1">
    <property type="nucleotide sequence ID" value="NZ_PGCK01000002.1"/>
</dbReference>
<keyword evidence="1" id="KW-0808">Transferase</keyword>
<comment type="caution">
    <text evidence="4">The sequence shown here is derived from an EMBL/GenBank/DDBJ whole genome shotgun (WGS) entry which is preliminary data.</text>
</comment>
<evidence type="ECO:0000256" key="1">
    <source>
        <dbReference type="ARBA" id="ARBA00022679"/>
    </source>
</evidence>
<dbReference type="GO" id="GO:0016747">
    <property type="term" value="F:acyltransferase activity, transferring groups other than amino-acyl groups"/>
    <property type="evidence" value="ECO:0007669"/>
    <property type="project" value="InterPro"/>
</dbReference>
<evidence type="ECO:0000313" key="4">
    <source>
        <dbReference type="EMBL" id="MCD1294157.1"/>
    </source>
</evidence>
<dbReference type="SUPFAM" id="SSF55729">
    <property type="entry name" value="Acyl-CoA N-acyltransferases (Nat)"/>
    <property type="match status" value="1"/>
</dbReference>